<gene>
    <name evidence="2" type="ORF">P378_11015</name>
</gene>
<organism evidence="2 3">
    <name type="scientific">Desulforamulus profundi</name>
    <dbReference type="NCBI Taxonomy" id="1383067"/>
    <lineage>
        <taxon>Bacteria</taxon>
        <taxon>Bacillati</taxon>
        <taxon>Bacillota</taxon>
        <taxon>Clostridia</taxon>
        <taxon>Eubacteriales</taxon>
        <taxon>Peptococcaceae</taxon>
        <taxon>Desulforamulus</taxon>
    </lineage>
</organism>
<keyword evidence="1" id="KW-0472">Membrane</keyword>
<keyword evidence="1" id="KW-1133">Transmembrane helix</keyword>
<keyword evidence="1" id="KW-0812">Transmembrane</keyword>
<reference evidence="2 3" key="1">
    <citation type="submission" date="2013-09" db="EMBL/GenBank/DDBJ databases">
        <title>Biodegradation of hydrocarbons in the deep terrestrial subsurface : characterization of a microbial consortium composed of two Desulfotomaculum species originating from a deep geological formation.</title>
        <authorList>
            <person name="Aullo T."/>
            <person name="Berlendis S."/>
            <person name="Lascourreges J.-F."/>
            <person name="Dessort D."/>
            <person name="Saint-Laurent S."/>
            <person name="Schraauwers B."/>
            <person name="Mas J."/>
            <person name="Magot M."/>
            <person name="Ranchou-Peyruse A."/>
        </authorList>
    </citation>
    <scope>NUCLEOTIDE SEQUENCE [LARGE SCALE GENOMIC DNA]</scope>
    <source>
        <strain evidence="2 3">Bs107</strain>
    </source>
</reference>
<protein>
    <submittedName>
        <fullName evidence="2">Uncharacterized protein</fullName>
    </submittedName>
</protein>
<feature type="transmembrane region" description="Helical" evidence="1">
    <location>
        <begin position="6"/>
        <end position="25"/>
    </location>
</feature>
<evidence type="ECO:0000313" key="3">
    <source>
        <dbReference type="Proteomes" id="UP000222564"/>
    </source>
</evidence>
<dbReference type="Proteomes" id="UP000222564">
    <property type="component" value="Unassembled WGS sequence"/>
</dbReference>
<sequence length="33" mass="3822">MEFLEDSLLAIALAAGFAFAGWYYARRKNRIKK</sequence>
<keyword evidence="3" id="KW-1185">Reference proteome</keyword>
<evidence type="ECO:0000313" key="2">
    <source>
        <dbReference type="EMBL" id="PHJ38354.1"/>
    </source>
</evidence>
<accession>A0A2C6MFC5</accession>
<proteinExistence type="predicted"/>
<comment type="caution">
    <text evidence="2">The sequence shown here is derived from an EMBL/GenBank/DDBJ whole genome shotgun (WGS) entry which is preliminary data.</text>
</comment>
<name>A0A2C6MFC5_9FIRM</name>
<evidence type="ECO:0000256" key="1">
    <source>
        <dbReference type="SAM" id="Phobius"/>
    </source>
</evidence>
<dbReference type="EMBL" id="AWQQ01000054">
    <property type="protein sequence ID" value="PHJ38354.1"/>
    <property type="molecule type" value="Genomic_DNA"/>
</dbReference>
<dbReference type="AlphaFoldDB" id="A0A2C6MFC5"/>